<accession>A0A6D2KWQ2</accession>
<feature type="region of interest" description="Disordered" evidence="1">
    <location>
        <begin position="1"/>
        <end position="79"/>
    </location>
</feature>
<proteinExistence type="predicted"/>
<evidence type="ECO:0008006" key="4">
    <source>
        <dbReference type="Google" id="ProtNLM"/>
    </source>
</evidence>
<reference evidence="2" key="1">
    <citation type="submission" date="2020-01" db="EMBL/GenBank/DDBJ databases">
        <authorList>
            <person name="Mishra B."/>
        </authorList>
    </citation>
    <scope>NUCLEOTIDE SEQUENCE [LARGE SCALE GENOMIC DNA]</scope>
</reference>
<dbReference type="PANTHER" id="PTHR37188">
    <property type="entry name" value="MEDIATOR OF RNA POLYMERASE II TRANSCRIPTION SUBUNIT-RELATED"/>
    <property type="match status" value="1"/>
</dbReference>
<comment type="caution">
    <text evidence="2">The sequence shown here is derived from an EMBL/GenBank/DDBJ whole genome shotgun (WGS) entry which is preliminary data.</text>
</comment>
<evidence type="ECO:0000313" key="3">
    <source>
        <dbReference type="Proteomes" id="UP000467841"/>
    </source>
</evidence>
<feature type="compositionally biased region" description="Basic and acidic residues" evidence="1">
    <location>
        <begin position="57"/>
        <end position="79"/>
    </location>
</feature>
<feature type="compositionally biased region" description="Basic and acidic residues" evidence="1">
    <location>
        <begin position="11"/>
        <end position="36"/>
    </location>
</feature>
<organism evidence="2 3">
    <name type="scientific">Microthlaspi erraticum</name>
    <dbReference type="NCBI Taxonomy" id="1685480"/>
    <lineage>
        <taxon>Eukaryota</taxon>
        <taxon>Viridiplantae</taxon>
        <taxon>Streptophyta</taxon>
        <taxon>Embryophyta</taxon>
        <taxon>Tracheophyta</taxon>
        <taxon>Spermatophyta</taxon>
        <taxon>Magnoliopsida</taxon>
        <taxon>eudicotyledons</taxon>
        <taxon>Gunneridae</taxon>
        <taxon>Pentapetalae</taxon>
        <taxon>rosids</taxon>
        <taxon>malvids</taxon>
        <taxon>Brassicales</taxon>
        <taxon>Brassicaceae</taxon>
        <taxon>Coluteocarpeae</taxon>
        <taxon>Microthlaspi</taxon>
    </lineage>
</organism>
<dbReference type="OrthoDB" id="779656at2759"/>
<keyword evidence="3" id="KW-1185">Reference proteome</keyword>
<feature type="region of interest" description="Disordered" evidence="1">
    <location>
        <begin position="100"/>
        <end position="133"/>
    </location>
</feature>
<sequence length="229" mass="26598">MADALENLQEAQRRRSDETDSRSIEETNGRDSDSRVKIMNKNFAVGYYDQTESIQSRPEKRAKTVSDSRESLEDLEKGVDIPETLSVDVHDNLHERIEKQKRRAEDNMQQQSNDEREAQDQQNMEQQRDIERKGRDIRFRLDQLVEKLTDAIETGTKDQNSDALVTELSNHFNKSQQLLNSISGSLGSKSMTIDGEKRKLEGSEKLLQQRRELIMEYRKSVEDILKIEP</sequence>
<evidence type="ECO:0000313" key="2">
    <source>
        <dbReference type="EMBL" id="CAA7057722.1"/>
    </source>
</evidence>
<dbReference type="GO" id="GO:0016592">
    <property type="term" value="C:mediator complex"/>
    <property type="evidence" value="ECO:0007669"/>
    <property type="project" value="InterPro"/>
</dbReference>
<name>A0A6D2KWQ2_9BRAS</name>
<gene>
    <name evidence="2" type="ORF">MERR_LOCUS44958</name>
</gene>
<dbReference type="PANTHER" id="PTHR37188:SF1">
    <property type="entry name" value="MEDIATOR OF RNA POLYMERASE II TRANSCRIPTION SUBUNIT-RELATED"/>
    <property type="match status" value="1"/>
</dbReference>
<protein>
    <recommendedName>
        <fullName evidence="4">Mediator of RNA polymerase II transcription subunit 9</fullName>
    </recommendedName>
</protein>
<dbReference type="EMBL" id="CACVBM020001706">
    <property type="protein sequence ID" value="CAA7057722.1"/>
    <property type="molecule type" value="Genomic_DNA"/>
</dbReference>
<dbReference type="InterPro" id="IPR038790">
    <property type="entry name" value="Med9_plant"/>
</dbReference>
<evidence type="ECO:0000256" key="1">
    <source>
        <dbReference type="SAM" id="MobiDB-lite"/>
    </source>
</evidence>
<dbReference type="AlphaFoldDB" id="A0A6D2KWQ2"/>
<dbReference type="Proteomes" id="UP000467841">
    <property type="component" value="Unassembled WGS sequence"/>
</dbReference>